<organism evidence="1 2">
    <name type="scientific">Nocardiopsis metallicus</name>
    <dbReference type="NCBI Taxonomy" id="179819"/>
    <lineage>
        <taxon>Bacteria</taxon>
        <taxon>Bacillati</taxon>
        <taxon>Actinomycetota</taxon>
        <taxon>Actinomycetes</taxon>
        <taxon>Streptosporangiales</taxon>
        <taxon>Nocardiopsidaceae</taxon>
        <taxon>Nocardiopsis</taxon>
    </lineage>
</organism>
<dbReference type="RefSeq" id="WP_184364432.1">
    <property type="nucleotide sequence ID" value="NZ_BAAAKM010000086.1"/>
</dbReference>
<dbReference type="Proteomes" id="UP000579647">
    <property type="component" value="Unassembled WGS sequence"/>
</dbReference>
<keyword evidence="2" id="KW-1185">Reference proteome</keyword>
<gene>
    <name evidence="1" type="ORF">HNR07_001937</name>
</gene>
<reference evidence="1 2" key="1">
    <citation type="submission" date="2020-08" db="EMBL/GenBank/DDBJ databases">
        <title>Sequencing the genomes of 1000 actinobacteria strains.</title>
        <authorList>
            <person name="Klenk H.-P."/>
        </authorList>
    </citation>
    <scope>NUCLEOTIDE SEQUENCE [LARGE SCALE GENOMIC DNA]</scope>
    <source>
        <strain evidence="1 2">DSM 44598</strain>
    </source>
</reference>
<evidence type="ECO:0000313" key="2">
    <source>
        <dbReference type="Proteomes" id="UP000579647"/>
    </source>
</evidence>
<accession>A0A840W1S2</accession>
<dbReference type="EMBL" id="JACHDO010000001">
    <property type="protein sequence ID" value="MBB5490800.1"/>
    <property type="molecule type" value="Genomic_DNA"/>
</dbReference>
<protein>
    <submittedName>
        <fullName evidence="1">Uncharacterized protein</fullName>
    </submittedName>
</protein>
<dbReference type="AlphaFoldDB" id="A0A840W1S2"/>
<name>A0A840W1S2_9ACTN</name>
<evidence type="ECO:0000313" key="1">
    <source>
        <dbReference type="EMBL" id="MBB5490800.1"/>
    </source>
</evidence>
<proteinExistence type="predicted"/>
<comment type="caution">
    <text evidence="1">The sequence shown here is derived from an EMBL/GenBank/DDBJ whole genome shotgun (WGS) entry which is preliminary data.</text>
</comment>
<sequence>MRMIDVDKYPAQATLGYHRSPPSFSYKCREFLQKMELNPDSDYYRFSTKLGAYLFLDRIGIAHAKVYGVLSGIDKLTPGHLTRIRQGSDRVF</sequence>